<dbReference type="Proteomes" id="UP000199555">
    <property type="component" value="Unassembled WGS sequence"/>
</dbReference>
<feature type="compositionally biased region" description="Low complexity" evidence="1">
    <location>
        <begin position="150"/>
        <end position="162"/>
    </location>
</feature>
<keyword evidence="5" id="KW-1185">Reference proteome</keyword>
<keyword evidence="2" id="KW-1133">Transmembrane helix</keyword>
<reference evidence="5" key="1">
    <citation type="submission" date="2016-10" db="EMBL/GenBank/DDBJ databases">
        <authorList>
            <person name="Varghese N."/>
            <person name="Submissions S."/>
        </authorList>
    </citation>
    <scope>NUCLEOTIDE SEQUENCE [LARGE SCALE GENOMIC DNA]</scope>
    <source>
        <strain evidence="5">CGMCC 1.7655</strain>
    </source>
</reference>
<feature type="domain" description="Zinc finger/thioredoxin putative" evidence="3">
    <location>
        <begin position="1"/>
        <end position="36"/>
    </location>
</feature>
<keyword evidence="2" id="KW-0472">Membrane</keyword>
<dbReference type="Pfam" id="PF13717">
    <property type="entry name" value="Zn_ribbon_4"/>
    <property type="match status" value="1"/>
</dbReference>
<dbReference type="RefSeq" id="WP_175558820.1">
    <property type="nucleotide sequence ID" value="NZ_FNGE01000007.1"/>
</dbReference>
<dbReference type="NCBIfam" id="TIGR02098">
    <property type="entry name" value="MJ0042_CXXC"/>
    <property type="match status" value="1"/>
</dbReference>
<sequence>MRLVCPRCGAQYEIDGAAIPSAGRDVECSACDHVWRALPPPESFDPAARPQLSRPLSDSVIEILREEAARELEVRAAERRSLRAAERASAALAGIGDQDGQALVDDVSPAPALVAGAGSGPGIGAQGGVADAGTGPEGPDPLARKTDTFPAPAAAARSAPGADLRATERVIAAAPAPATEPSRPSAPDIPAAPPLPISSATSHRRGYGAGFGLAVIVAVVAVALYALAPRLSGMGPLGATLAEWRRGVDEGREWLAVKGEALTGRMDGEQGGE</sequence>
<evidence type="ECO:0000259" key="3">
    <source>
        <dbReference type="Pfam" id="PF13717"/>
    </source>
</evidence>
<organism evidence="4 5">
    <name type="scientific">Paracoccus chinensis</name>
    <dbReference type="NCBI Taxonomy" id="525640"/>
    <lineage>
        <taxon>Bacteria</taxon>
        <taxon>Pseudomonadati</taxon>
        <taxon>Pseudomonadota</taxon>
        <taxon>Alphaproteobacteria</taxon>
        <taxon>Rhodobacterales</taxon>
        <taxon>Paracoccaceae</taxon>
        <taxon>Paracoccus</taxon>
    </lineage>
</organism>
<evidence type="ECO:0000313" key="4">
    <source>
        <dbReference type="EMBL" id="SDL20071.1"/>
    </source>
</evidence>
<protein>
    <submittedName>
        <fullName evidence="4">MJ0042 family finger-like domain-containing protein</fullName>
    </submittedName>
</protein>
<dbReference type="STRING" id="525640.SAMN04487971_107140"/>
<keyword evidence="2" id="KW-0812">Transmembrane</keyword>
<dbReference type="EMBL" id="FNGE01000007">
    <property type="protein sequence ID" value="SDL20071.1"/>
    <property type="molecule type" value="Genomic_DNA"/>
</dbReference>
<proteinExistence type="predicted"/>
<evidence type="ECO:0000256" key="1">
    <source>
        <dbReference type="SAM" id="MobiDB-lite"/>
    </source>
</evidence>
<dbReference type="InterPro" id="IPR011723">
    <property type="entry name" value="Znf/thioredoxin_put"/>
</dbReference>
<dbReference type="AlphaFoldDB" id="A0A1G9I4B3"/>
<evidence type="ECO:0000256" key="2">
    <source>
        <dbReference type="SAM" id="Phobius"/>
    </source>
</evidence>
<evidence type="ECO:0000313" key="5">
    <source>
        <dbReference type="Proteomes" id="UP000199555"/>
    </source>
</evidence>
<feature type="transmembrane region" description="Helical" evidence="2">
    <location>
        <begin position="207"/>
        <end position="228"/>
    </location>
</feature>
<accession>A0A1G9I4B3</accession>
<gene>
    <name evidence="4" type="ORF">SAMN04487971_107140</name>
</gene>
<feature type="region of interest" description="Disordered" evidence="1">
    <location>
        <begin position="124"/>
        <end position="197"/>
    </location>
</feature>
<name>A0A1G9I4B3_9RHOB</name>